<comment type="caution">
    <text evidence="7">The sequence shown here is derived from an EMBL/GenBank/DDBJ whole genome shotgun (WGS) entry which is preliminary data.</text>
</comment>
<evidence type="ECO:0000256" key="1">
    <source>
        <dbReference type="ARBA" id="ARBA00004651"/>
    </source>
</evidence>
<dbReference type="InterPro" id="IPR001851">
    <property type="entry name" value="ABC_transp_permease"/>
</dbReference>
<keyword evidence="5 6" id="KW-0472">Membrane</keyword>
<reference evidence="7" key="1">
    <citation type="submission" date="2020-10" db="EMBL/GenBank/DDBJ databases">
        <title>Taxonomic study of unclassified bacteria belonging to the class Ktedonobacteria.</title>
        <authorList>
            <person name="Yabe S."/>
            <person name="Wang C.M."/>
            <person name="Zheng Y."/>
            <person name="Sakai Y."/>
            <person name="Cavaletti L."/>
            <person name="Monciardini P."/>
            <person name="Donadio S."/>
        </authorList>
    </citation>
    <scope>NUCLEOTIDE SEQUENCE</scope>
    <source>
        <strain evidence="7">ID150040</strain>
    </source>
</reference>
<feature type="transmembrane region" description="Helical" evidence="6">
    <location>
        <begin position="234"/>
        <end position="263"/>
    </location>
</feature>
<dbReference type="EMBL" id="BNJK01000001">
    <property type="protein sequence ID" value="GHO94031.1"/>
    <property type="molecule type" value="Genomic_DNA"/>
</dbReference>
<accession>A0A8J3IG80</accession>
<dbReference type="PANTHER" id="PTHR43370:SF1">
    <property type="entry name" value="GUANOSINE ABC TRANSPORTER PERMEASE PROTEIN NUPQ"/>
    <property type="match status" value="1"/>
</dbReference>
<dbReference type="PANTHER" id="PTHR43370">
    <property type="entry name" value="SUGAR ABC TRANSPORTER INTEGRAL MEMBRANE PROTEIN-RELATED"/>
    <property type="match status" value="1"/>
</dbReference>
<dbReference type="RefSeq" id="WP_236064943.1">
    <property type="nucleotide sequence ID" value="NZ_BNJK01000001.1"/>
</dbReference>
<protein>
    <submittedName>
        <fullName evidence="7">Sugar ABC transporter permease</fullName>
    </submittedName>
</protein>
<evidence type="ECO:0000256" key="3">
    <source>
        <dbReference type="ARBA" id="ARBA00022692"/>
    </source>
</evidence>
<proteinExistence type="predicted"/>
<feature type="transmembrane region" description="Helical" evidence="6">
    <location>
        <begin position="284"/>
        <end position="302"/>
    </location>
</feature>
<dbReference type="Pfam" id="PF02653">
    <property type="entry name" value="BPD_transp_2"/>
    <property type="match status" value="1"/>
</dbReference>
<evidence type="ECO:0000256" key="2">
    <source>
        <dbReference type="ARBA" id="ARBA00022475"/>
    </source>
</evidence>
<evidence type="ECO:0000313" key="7">
    <source>
        <dbReference type="EMBL" id="GHO94031.1"/>
    </source>
</evidence>
<keyword evidence="2" id="KW-1003">Cell membrane</keyword>
<sequence>MFFQVLLRVLSSSDLWAATLQFAALLLLPALGGVLSERSGVTNIAMEGMMLVGAYAAVMTAKATNSVTLGILGALIAGALIALVHAVVSINFKADQIVSGVAINIAALGLTNYLLFIQTSGQGVPSLSNNLRLPNVALGPLSSIPFIGPVLFQQNVIFYLAVLILIGIQLLLFRTNIGLRIRAVGEHPQAADTAGVNVRAVRYACVIASGVLSGLAGSFLSLGIAGIFNSNMTAGAGFIALAAVVFGKYIPLGAAGACLIFGLGEALSGRLQDSGIDPNLLSTLPYLLTLVALVGLVGRTVAPAADGVPYEPGTE</sequence>
<organism evidence="7 8">
    <name type="scientific">Reticulibacter mediterranei</name>
    <dbReference type="NCBI Taxonomy" id="2778369"/>
    <lineage>
        <taxon>Bacteria</taxon>
        <taxon>Bacillati</taxon>
        <taxon>Chloroflexota</taxon>
        <taxon>Ktedonobacteria</taxon>
        <taxon>Ktedonobacterales</taxon>
        <taxon>Reticulibacteraceae</taxon>
        <taxon>Reticulibacter</taxon>
    </lineage>
</organism>
<dbReference type="CDD" id="cd06580">
    <property type="entry name" value="TM_PBP1_transp_TpRbsC_like"/>
    <property type="match status" value="1"/>
</dbReference>
<keyword evidence="3 6" id="KW-0812">Transmembrane</keyword>
<dbReference type="AlphaFoldDB" id="A0A8J3IG80"/>
<dbReference type="Proteomes" id="UP000597444">
    <property type="component" value="Unassembled WGS sequence"/>
</dbReference>
<evidence type="ECO:0000256" key="4">
    <source>
        <dbReference type="ARBA" id="ARBA00022989"/>
    </source>
</evidence>
<keyword evidence="8" id="KW-1185">Reference proteome</keyword>
<comment type="subcellular location">
    <subcellularLocation>
        <location evidence="1">Cell membrane</location>
        <topology evidence="1">Multi-pass membrane protein</topology>
    </subcellularLocation>
</comment>
<keyword evidence="4 6" id="KW-1133">Transmembrane helix</keyword>
<evidence type="ECO:0000256" key="5">
    <source>
        <dbReference type="ARBA" id="ARBA00023136"/>
    </source>
</evidence>
<gene>
    <name evidence="7" type="ORF">KSF_040790</name>
</gene>
<feature type="transmembrane region" description="Helical" evidence="6">
    <location>
        <begin position="41"/>
        <end position="61"/>
    </location>
</feature>
<feature type="transmembrane region" description="Helical" evidence="6">
    <location>
        <begin position="67"/>
        <end position="90"/>
    </location>
</feature>
<dbReference type="GO" id="GO:0022857">
    <property type="term" value="F:transmembrane transporter activity"/>
    <property type="evidence" value="ECO:0007669"/>
    <property type="project" value="InterPro"/>
</dbReference>
<evidence type="ECO:0000313" key="8">
    <source>
        <dbReference type="Proteomes" id="UP000597444"/>
    </source>
</evidence>
<feature type="transmembrane region" description="Helical" evidence="6">
    <location>
        <begin position="97"/>
        <end position="117"/>
    </location>
</feature>
<feature type="transmembrane region" description="Helical" evidence="6">
    <location>
        <begin position="203"/>
        <end position="228"/>
    </location>
</feature>
<evidence type="ECO:0000256" key="6">
    <source>
        <dbReference type="SAM" id="Phobius"/>
    </source>
</evidence>
<name>A0A8J3IG80_9CHLR</name>
<feature type="transmembrane region" description="Helical" evidence="6">
    <location>
        <begin position="15"/>
        <end position="34"/>
    </location>
</feature>
<dbReference type="GO" id="GO:0005886">
    <property type="term" value="C:plasma membrane"/>
    <property type="evidence" value="ECO:0007669"/>
    <property type="project" value="UniProtKB-SubCell"/>
</dbReference>
<feature type="transmembrane region" description="Helical" evidence="6">
    <location>
        <begin position="156"/>
        <end position="173"/>
    </location>
</feature>